<dbReference type="EMBL" id="MN739552">
    <property type="protein sequence ID" value="QHT12919.1"/>
    <property type="molecule type" value="Genomic_DNA"/>
</dbReference>
<reference evidence="2" key="1">
    <citation type="journal article" date="2020" name="Nature">
        <title>Giant virus diversity and host interactions through global metagenomics.</title>
        <authorList>
            <person name="Schulz F."/>
            <person name="Roux S."/>
            <person name="Paez-Espino D."/>
            <person name="Jungbluth S."/>
            <person name="Walsh D.A."/>
            <person name="Denef V.J."/>
            <person name="McMahon K.D."/>
            <person name="Konstantinidis K.T."/>
            <person name="Eloe-Fadrosh E.A."/>
            <person name="Kyrpides N.C."/>
            <person name="Woyke T."/>
        </authorList>
    </citation>
    <scope>NUCLEOTIDE SEQUENCE</scope>
    <source>
        <strain evidence="2">GVMAG-M-3300023174-130</strain>
    </source>
</reference>
<protein>
    <submittedName>
        <fullName evidence="2">Uncharacterized protein</fullName>
    </submittedName>
</protein>
<feature type="transmembrane region" description="Helical" evidence="1">
    <location>
        <begin position="46"/>
        <end position="63"/>
    </location>
</feature>
<proteinExistence type="predicted"/>
<feature type="transmembrane region" description="Helical" evidence="1">
    <location>
        <begin position="13"/>
        <end position="34"/>
    </location>
</feature>
<name>A0A6C0DAG1_9ZZZZ</name>
<keyword evidence="1" id="KW-1133">Transmembrane helix</keyword>
<evidence type="ECO:0000313" key="2">
    <source>
        <dbReference type="EMBL" id="QHT12919.1"/>
    </source>
</evidence>
<dbReference type="AlphaFoldDB" id="A0A6C0DAG1"/>
<keyword evidence="1" id="KW-0472">Membrane</keyword>
<sequence>MELHKSLYKIQDLGFNFFIFVTYFCYILFALGIFTKAPQYLSTLDYYIKIYISLFLLWRFHPFQTIQFTDLDRKISFSAGIFLLTTSALNQILIKYLDNAKNAIHNVQNKFVSKFQTLNRLSPMSSGF</sequence>
<evidence type="ECO:0000256" key="1">
    <source>
        <dbReference type="SAM" id="Phobius"/>
    </source>
</evidence>
<feature type="transmembrane region" description="Helical" evidence="1">
    <location>
        <begin position="75"/>
        <end position="94"/>
    </location>
</feature>
<keyword evidence="1" id="KW-0812">Transmembrane</keyword>
<accession>A0A6C0DAG1</accession>
<organism evidence="2">
    <name type="scientific">viral metagenome</name>
    <dbReference type="NCBI Taxonomy" id="1070528"/>
    <lineage>
        <taxon>unclassified sequences</taxon>
        <taxon>metagenomes</taxon>
        <taxon>organismal metagenomes</taxon>
    </lineage>
</organism>